<accession>A0A9D1EHK4</accession>
<reference evidence="4" key="1">
    <citation type="submission" date="2020-10" db="EMBL/GenBank/DDBJ databases">
        <authorList>
            <person name="Gilroy R."/>
        </authorList>
    </citation>
    <scope>NUCLEOTIDE SEQUENCE</scope>
    <source>
        <strain evidence="4">ChiSxjej1B13-7041</strain>
    </source>
</reference>
<evidence type="ECO:0000256" key="2">
    <source>
        <dbReference type="SAM" id="Phobius"/>
    </source>
</evidence>
<feature type="region of interest" description="Disordered" evidence="1">
    <location>
        <begin position="128"/>
        <end position="157"/>
    </location>
</feature>
<keyword evidence="2" id="KW-0472">Membrane</keyword>
<reference evidence="4" key="2">
    <citation type="journal article" date="2021" name="PeerJ">
        <title>Extensive microbial diversity within the chicken gut microbiome revealed by metagenomics and culture.</title>
        <authorList>
            <person name="Gilroy R."/>
            <person name="Ravi A."/>
            <person name="Getino M."/>
            <person name="Pursley I."/>
            <person name="Horton D.L."/>
            <person name="Alikhan N.F."/>
            <person name="Baker D."/>
            <person name="Gharbi K."/>
            <person name="Hall N."/>
            <person name="Watson M."/>
            <person name="Adriaenssens E.M."/>
            <person name="Foster-Nyarko E."/>
            <person name="Jarju S."/>
            <person name="Secka A."/>
            <person name="Antonio M."/>
            <person name="Oren A."/>
            <person name="Chaudhuri R.R."/>
            <person name="La Ragione R."/>
            <person name="Hildebrand F."/>
            <person name="Pallen M.J."/>
        </authorList>
    </citation>
    <scope>NUCLEOTIDE SEQUENCE</scope>
    <source>
        <strain evidence="4">ChiSxjej1B13-7041</strain>
    </source>
</reference>
<feature type="chain" id="PRO_5039072583" description="LPXTG cell wall anchor domain-containing protein" evidence="3">
    <location>
        <begin position="28"/>
        <end position="191"/>
    </location>
</feature>
<protein>
    <recommendedName>
        <fullName evidence="6">LPXTG cell wall anchor domain-containing protein</fullName>
    </recommendedName>
</protein>
<evidence type="ECO:0000256" key="1">
    <source>
        <dbReference type="SAM" id="MobiDB-lite"/>
    </source>
</evidence>
<dbReference type="Proteomes" id="UP000886841">
    <property type="component" value="Unassembled WGS sequence"/>
</dbReference>
<dbReference type="AlphaFoldDB" id="A0A9D1EHK4"/>
<keyword evidence="3" id="KW-0732">Signal</keyword>
<dbReference type="EMBL" id="DVHU01000003">
    <property type="protein sequence ID" value="HIR91807.1"/>
    <property type="molecule type" value="Genomic_DNA"/>
</dbReference>
<gene>
    <name evidence="4" type="ORF">IAB98_00105</name>
</gene>
<proteinExistence type="predicted"/>
<evidence type="ECO:0000313" key="4">
    <source>
        <dbReference type="EMBL" id="HIR91807.1"/>
    </source>
</evidence>
<organism evidence="4 5">
    <name type="scientific">Candidatus Egerieimonas intestinavium</name>
    <dbReference type="NCBI Taxonomy" id="2840777"/>
    <lineage>
        <taxon>Bacteria</taxon>
        <taxon>Bacillati</taxon>
        <taxon>Bacillota</taxon>
        <taxon>Clostridia</taxon>
        <taxon>Lachnospirales</taxon>
        <taxon>Lachnospiraceae</taxon>
        <taxon>Lachnospiraceae incertae sedis</taxon>
        <taxon>Candidatus Egerieimonas</taxon>
    </lineage>
</organism>
<evidence type="ECO:0000256" key="3">
    <source>
        <dbReference type="SAM" id="SignalP"/>
    </source>
</evidence>
<name>A0A9D1EHK4_9FIRM</name>
<evidence type="ECO:0008006" key="6">
    <source>
        <dbReference type="Google" id="ProtNLM"/>
    </source>
</evidence>
<keyword evidence="2" id="KW-1133">Transmembrane helix</keyword>
<comment type="caution">
    <text evidence="4">The sequence shown here is derived from an EMBL/GenBank/DDBJ whole genome shotgun (WGS) entry which is preliminary data.</text>
</comment>
<keyword evidence="2" id="KW-0812">Transmembrane</keyword>
<sequence length="191" mass="20566">MKWKRFLAGVGTLCLGLSLFLPLQVRAQENTGSTAIKTTVPDAHIVLLDIGEHGSVLINDRTYTAKDEQVEVARLAEQTYIIQPDEGWQIEQVKYGQEGVQETVKVSKGAFTAPAICSDDNKLTVTFQKNSANGGTDTEDTDTPDKGGQTSPQTGTGVKTGDTVNFILWLSLLGGSGGAVLILRRKMRIAD</sequence>
<feature type="signal peptide" evidence="3">
    <location>
        <begin position="1"/>
        <end position="27"/>
    </location>
</feature>
<feature type="transmembrane region" description="Helical" evidence="2">
    <location>
        <begin position="166"/>
        <end position="183"/>
    </location>
</feature>
<evidence type="ECO:0000313" key="5">
    <source>
        <dbReference type="Proteomes" id="UP000886841"/>
    </source>
</evidence>